<name>X1CZL1_9ZZZZ</name>
<dbReference type="EMBL" id="BART01027873">
    <property type="protein sequence ID" value="GAG98327.1"/>
    <property type="molecule type" value="Genomic_DNA"/>
</dbReference>
<feature type="transmembrane region" description="Helical" evidence="1">
    <location>
        <begin position="25"/>
        <end position="50"/>
    </location>
</feature>
<proteinExistence type="predicted"/>
<sequence length="69" mass="7580">MSTTEPEPTSDLLKNNQRVSSKQRIFIGITKAGSDMFGILFAGALLGFYVDILHMDPTNYGTVLIIFAI</sequence>
<evidence type="ECO:0000256" key="1">
    <source>
        <dbReference type="SAM" id="Phobius"/>
    </source>
</evidence>
<protein>
    <submittedName>
        <fullName evidence="2">Uncharacterized protein</fullName>
    </submittedName>
</protein>
<keyword evidence="1" id="KW-1133">Transmembrane helix</keyword>
<reference evidence="2" key="1">
    <citation type="journal article" date="2014" name="Front. Microbiol.">
        <title>High frequency of phylogenetically diverse reductive dehalogenase-homologous genes in deep subseafloor sedimentary metagenomes.</title>
        <authorList>
            <person name="Kawai M."/>
            <person name="Futagami T."/>
            <person name="Toyoda A."/>
            <person name="Takaki Y."/>
            <person name="Nishi S."/>
            <person name="Hori S."/>
            <person name="Arai W."/>
            <person name="Tsubouchi T."/>
            <person name="Morono Y."/>
            <person name="Uchiyama I."/>
            <person name="Ito T."/>
            <person name="Fujiyama A."/>
            <person name="Inagaki F."/>
            <person name="Takami H."/>
        </authorList>
    </citation>
    <scope>NUCLEOTIDE SEQUENCE</scope>
    <source>
        <strain evidence="2">Expedition CK06-06</strain>
    </source>
</reference>
<keyword evidence="1" id="KW-0812">Transmembrane</keyword>
<comment type="caution">
    <text evidence="2">The sequence shown here is derived from an EMBL/GenBank/DDBJ whole genome shotgun (WGS) entry which is preliminary data.</text>
</comment>
<evidence type="ECO:0000313" key="2">
    <source>
        <dbReference type="EMBL" id="GAG98327.1"/>
    </source>
</evidence>
<dbReference type="AlphaFoldDB" id="X1CZL1"/>
<keyword evidence="1" id="KW-0472">Membrane</keyword>
<organism evidence="2">
    <name type="scientific">marine sediment metagenome</name>
    <dbReference type="NCBI Taxonomy" id="412755"/>
    <lineage>
        <taxon>unclassified sequences</taxon>
        <taxon>metagenomes</taxon>
        <taxon>ecological metagenomes</taxon>
    </lineage>
</organism>
<gene>
    <name evidence="2" type="ORF">S01H4_49292</name>
</gene>
<accession>X1CZL1</accession>